<dbReference type="CDD" id="cd03262">
    <property type="entry name" value="ABC_HisP_GlnQ"/>
    <property type="match status" value="1"/>
</dbReference>
<comment type="similarity">
    <text evidence="2">Belongs to the ABC transporter superfamily.</text>
</comment>
<dbReference type="Gene3D" id="3.40.50.300">
    <property type="entry name" value="P-loop containing nucleotide triphosphate hydrolases"/>
    <property type="match status" value="1"/>
</dbReference>
<reference evidence="9 10" key="1">
    <citation type="journal article" date="2018" name="Environ. Microbiol.">
        <title>Novel energy conservation strategies and behaviour of Pelotomaculum schinkii driving syntrophic propionate catabolism.</title>
        <authorList>
            <person name="Hidalgo-Ahumada C.A.P."/>
            <person name="Nobu M.K."/>
            <person name="Narihiro T."/>
            <person name="Tamaki H."/>
            <person name="Liu W.T."/>
            <person name="Kamagata Y."/>
            <person name="Stams A.J.M."/>
            <person name="Imachi H."/>
            <person name="Sousa D.Z."/>
        </authorList>
    </citation>
    <scope>NUCLEOTIDE SEQUENCE [LARGE SCALE GENOMIC DNA]</scope>
    <source>
        <strain evidence="9 10">MGP</strain>
    </source>
</reference>
<evidence type="ECO:0000256" key="2">
    <source>
        <dbReference type="ARBA" id="ARBA00005417"/>
    </source>
</evidence>
<protein>
    <submittedName>
        <fullName evidence="9">Glutamine transport ATP-binding protein GlnQ</fullName>
    </submittedName>
</protein>
<keyword evidence="6 9" id="KW-0067">ATP-binding</keyword>
<evidence type="ECO:0000259" key="8">
    <source>
        <dbReference type="PROSITE" id="PS50893"/>
    </source>
</evidence>
<evidence type="ECO:0000256" key="6">
    <source>
        <dbReference type="ARBA" id="ARBA00022840"/>
    </source>
</evidence>
<dbReference type="OrthoDB" id="9780431at2"/>
<dbReference type="PROSITE" id="PS00211">
    <property type="entry name" value="ABC_TRANSPORTER_1"/>
    <property type="match status" value="1"/>
</dbReference>
<dbReference type="InterPro" id="IPR027417">
    <property type="entry name" value="P-loop_NTPase"/>
</dbReference>
<dbReference type="EMBL" id="QFFZ01000003">
    <property type="protein sequence ID" value="TEB13161.1"/>
    <property type="molecule type" value="Genomic_DNA"/>
</dbReference>
<keyword evidence="10" id="KW-1185">Reference proteome</keyword>
<proteinExistence type="inferred from homology"/>
<dbReference type="SMART" id="SM00382">
    <property type="entry name" value="AAA"/>
    <property type="match status" value="1"/>
</dbReference>
<dbReference type="GO" id="GO:0016887">
    <property type="term" value="F:ATP hydrolysis activity"/>
    <property type="evidence" value="ECO:0007669"/>
    <property type="project" value="InterPro"/>
</dbReference>
<keyword evidence="7" id="KW-0472">Membrane</keyword>
<feature type="domain" description="ABC transporter" evidence="8">
    <location>
        <begin position="2"/>
        <end position="236"/>
    </location>
</feature>
<dbReference type="InterPro" id="IPR003593">
    <property type="entry name" value="AAA+_ATPase"/>
</dbReference>
<dbReference type="GO" id="GO:0005886">
    <property type="term" value="C:plasma membrane"/>
    <property type="evidence" value="ECO:0007669"/>
    <property type="project" value="UniProtKB-SubCell"/>
</dbReference>
<sequence length="365" mass="41216">MIKVEHLSKQFGELTVLREVNAEIKKGEVISIIGPSGTGKSTFLRCLNLLEMPSGGRIFIDGTDILDKSADVPKLRQKMGMVFQSFNLFAHLTALENLTIGPVKLLGRSKEQAGKKAMELLKMVGLAEKAGSFPDELSGGQKQRVAIARCLAMEPEIILFDEPTSALDPTMVSEVLAVIRRLAKEGMTMAVVTHEMDFARDVSNRVFYMDEGIIYEEGPPQQIFENPQKEKTRVFINRVRSLTYHIRNQNYDLYAINGEIEHFCEKHVLPKTTRNKALLLVEELLAIFSAGQVTRQFEIDLTLSYSEKRDSLELVAESAGDYFNPFEENTLPDQLGTTIIKNLSENMEYQRVSDRNRFSMTVKKQ</sequence>
<organism evidence="9 10">
    <name type="scientific">Pelotomaculum propionicicum</name>
    <dbReference type="NCBI Taxonomy" id="258475"/>
    <lineage>
        <taxon>Bacteria</taxon>
        <taxon>Bacillati</taxon>
        <taxon>Bacillota</taxon>
        <taxon>Clostridia</taxon>
        <taxon>Eubacteriales</taxon>
        <taxon>Desulfotomaculaceae</taxon>
        <taxon>Pelotomaculum</taxon>
    </lineage>
</organism>
<gene>
    <name evidence="9" type="primary">glnQ_1</name>
    <name evidence="9" type="ORF">Pmgp_00457</name>
</gene>
<evidence type="ECO:0000256" key="5">
    <source>
        <dbReference type="ARBA" id="ARBA00022741"/>
    </source>
</evidence>
<evidence type="ECO:0000313" key="10">
    <source>
        <dbReference type="Proteomes" id="UP000297597"/>
    </source>
</evidence>
<comment type="caution">
    <text evidence="9">The sequence shown here is derived from an EMBL/GenBank/DDBJ whole genome shotgun (WGS) entry which is preliminary data.</text>
</comment>
<dbReference type="Pfam" id="PF00005">
    <property type="entry name" value="ABC_tran"/>
    <property type="match status" value="1"/>
</dbReference>
<evidence type="ECO:0000256" key="1">
    <source>
        <dbReference type="ARBA" id="ARBA00004202"/>
    </source>
</evidence>
<dbReference type="FunFam" id="3.40.50.300:FF:000020">
    <property type="entry name" value="Amino acid ABC transporter ATP-binding component"/>
    <property type="match status" value="1"/>
</dbReference>
<dbReference type="SUPFAM" id="SSF52540">
    <property type="entry name" value="P-loop containing nucleoside triphosphate hydrolases"/>
    <property type="match status" value="1"/>
</dbReference>
<keyword evidence="4" id="KW-1003">Cell membrane</keyword>
<keyword evidence="5" id="KW-0547">Nucleotide-binding</keyword>
<dbReference type="PANTHER" id="PTHR43166">
    <property type="entry name" value="AMINO ACID IMPORT ATP-BINDING PROTEIN"/>
    <property type="match status" value="1"/>
</dbReference>
<dbReference type="AlphaFoldDB" id="A0A4Y7RW76"/>
<dbReference type="InterPro" id="IPR017871">
    <property type="entry name" value="ABC_transporter-like_CS"/>
</dbReference>
<accession>A0A4Y7RW76</accession>
<dbReference type="PANTHER" id="PTHR43166:SF9">
    <property type="entry name" value="GLUTAMATE_ASPARTATE IMPORT ATP-BINDING PROTEIN GLTL"/>
    <property type="match status" value="1"/>
</dbReference>
<evidence type="ECO:0000256" key="4">
    <source>
        <dbReference type="ARBA" id="ARBA00022475"/>
    </source>
</evidence>
<evidence type="ECO:0000313" key="9">
    <source>
        <dbReference type="EMBL" id="TEB13161.1"/>
    </source>
</evidence>
<evidence type="ECO:0000256" key="3">
    <source>
        <dbReference type="ARBA" id="ARBA00022448"/>
    </source>
</evidence>
<evidence type="ECO:0000256" key="7">
    <source>
        <dbReference type="ARBA" id="ARBA00023136"/>
    </source>
</evidence>
<dbReference type="Proteomes" id="UP000297597">
    <property type="component" value="Unassembled WGS sequence"/>
</dbReference>
<dbReference type="InterPro" id="IPR003439">
    <property type="entry name" value="ABC_transporter-like_ATP-bd"/>
</dbReference>
<comment type="subcellular location">
    <subcellularLocation>
        <location evidence="1">Cell membrane</location>
        <topology evidence="1">Peripheral membrane protein</topology>
    </subcellularLocation>
</comment>
<dbReference type="PROSITE" id="PS50893">
    <property type="entry name" value="ABC_TRANSPORTER_2"/>
    <property type="match status" value="1"/>
</dbReference>
<dbReference type="GO" id="GO:0005524">
    <property type="term" value="F:ATP binding"/>
    <property type="evidence" value="ECO:0007669"/>
    <property type="project" value="UniProtKB-KW"/>
</dbReference>
<name>A0A4Y7RW76_9FIRM</name>
<dbReference type="InterPro" id="IPR050086">
    <property type="entry name" value="MetN_ABC_transporter-like"/>
</dbReference>
<keyword evidence="3" id="KW-0813">Transport</keyword>